<proteinExistence type="inferred from homology"/>
<dbReference type="EC" id="5.4.99.25" evidence="5"/>
<dbReference type="InterPro" id="IPR014780">
    <property type="entry name" value="tRNA_psdUridine_synth_TruB"/>
</dbReference>
<comment type="similarity">
    <text evidence="2 5">Belongs to the pseudouridine synthase TruB family. Type 1 subfamily.</text>
</comment>
<comment type="catalytic activity">
    <reaction evidence="1 5">
        <text>uridine(55) in tRNA = pseudouridine(55) in tRNA</text>
        <dbReference type="Rhea" id="RHEA:42532"/>
        <dbReference type="Rhea" id="RHEA-COMP:10101"/>
        <dbReference type="Rhea" id="RHEA-COMP:10102"/>
        <dbReference type="ChEBI" id="CHEBI:65314"/>
        <dbReference type="ChEBI" id="CHEBI:65315"/>
        <dbReference type="EC" id="5.4.99.25"/>
    </reaction>
</comment>
<dbReference type="HAMAP" id="MF_01080">
    <property type="entry name" value="TruB_bact"/>
    <property type="match status" value="1"/>
</dbReference>
<dbReference type="SUPFAM" id="SSF55120">
    <property type="entry name" value="Pseudouridine synthase"/>
    <property type="match status" value="1"/>
</dbReference>
<evidence type="ECO:0000259" key="6">
    <source>
        <dbReference type="Pfam" id="PF01509"/>
    </source>
</evidence>
<protein>
    <recommendedName>
        <fullName evidence="5">tRNA pseudouridine synthase B</fullName>
        <ecNumber evidence="5">5.4.99.25</ecNumber>
    </recommendedName>
    <alternativeName>
        <fullName evidence="5">tRNA pseudouridine(55) synthase</fullName>
        <shortName evidence="5">Psi55 synthase</shortName>
    </alternativeName>
    <alternativeName>
        <fullName evidence="5">tRNA pseudouridylate synthase</fullName>
    </alternativeName>
    <alternativeName>
        <fullName evidence="5">tRNA-uridine isomerase</fullName>
    </alternativeName>
</protein>
<evidence type="ECO:0000256" key="4">
    <source>
        <dbReference type="ARBA" id="ARBA00023235"/>
    </source>
</evidence>
<dbReference type="RefSeq" id="WP_004845151.1">
    <property type="nucleotide sequence ID" value="NZ_AP028249.1"/>
</dbReference>
<dbReference type="GO" id="GO:0160148">
    <property type="term" value="F:tRNA pseudouridine(55) synthase activity"/>
    <property type="evidence" value="ECO:0007669"/>
    <property type="project" value="UniProtKB-EC"/>
</dbReference>
<gene>
    <name evidence="5 8" type="primary">truB</name>
    <name evidence="8" type="ORF">ERS852456_00400</name>
</gene>
<evidence type="ECO:0000313" key="9">
    <source>
        <dbReference type="Proteomes" id="UP000095787"/>
    </source>
</evidence>
<evidence type="ECO:0000313" key="8">
    <source>
        <dbReference type="EMBL" id="CUN63016.1"/>
    </source>
</evidence>
<evidence type="ECO:0000256" key="1">
    <source>
        <dbReference type="ARBA" id="ARBA00000385"/>
    </source>
</evidence>
<evidence type="ECO:0000256" key="5">
    <source>
        <dbReference type="HAMAP-Rule" id="MF_01080"/>
    </source>
</evidence>
<organism evidence="8 9">
    <name type="scientific">[Ruminococcus] torques</name>
    <dbReference type="NCBI Taxonomy" id="33039"/>
    <lineage>
        <taxon>Bacteria</taxon>
        <taxon>Bacillati</taxon>
        <taxon>Bacillota</taxon>
        <taxon>Clostridia</taxon>
        <taxon>Lachnospirales</taxon>
        <taxon>Lachnospiraceae</taxon>
        <taxon>Mediterraneibacter</taxon>
    </lineage>
</organism>
<dbReference type="PANTHER" id="PTHR13767">
    <property type="entry name" value="TRNA-PSEUDOURIDINE SYNTHASE"/>
    <property type="match status" value="1"/>
</dbReference>
<dbReference type="GO" id="GO:1990481">
    <property type="term" value="P:mRNA pseudouridine synthesis"/>
    <property type="evidence" value="ECO:0007669"/>
    <property type="project" value="TreeGrafter"/>
</dbReference>
<feature type="domain" description="Pseudouridine synthase II N-terminal" evidence="6">
    <location>
        <begin position="24"/>
        <end position="172"/>
    </location>
</feature>
<dbReference type="GO" id="GO:0031119">
    <property type="term" value="P:tRNA pseudouridine synthesis"/>
    <property type="evidence" value="ECO:0007669"/>
    <property type="project" value="UniProtKB-UniRule"/>
</dbReference>
<dbReference type="Proteomes" id="UP000095787">
    <property type="component" value="Unassembled WGS sequence"/>
</dbReference>
<name>A0A173YIQ2_9FIRM</name>
<feature type="domain" description="tRNA pseudouridylate synthase B C-terminal" evidence="7">
    <location>
        <begin position="173"/>
        <end position="230"/>
    </location>
</feature>
<feature type="active site" description="Nucleophile" evidence="5">
    <location>
        <position position="39"/>
    </location>
</feature>
<keyword evidence="4 5" id="KW-0413">Isomerase</keyword>
<accession>A0A173YIQ2</accession>
<dbReference type="InterPro" id="IPR032819">
    <property type="entry name" value="TruB_C"/>
</dbReference>
<dbReference type="PANTHER" id="PTHR13767:SF2">
    <property type="entry name" value="PSEUDOURIDYLATE SYNTHASE TRUB1"/>
    <property type="match status" value="1"/>
</dbReference>
<dbReference type="GeneID" id="97328648"/>
<sequence>MINGILNIYKEKGYTSHDVVARLRGIFGQKKIGHTGTLDPDAEGVLPVCLGRATKVCDLLTDKDKTYEAVLLLGKETDTQDITGTVLKECDPSEITEETAKKCIESFIGEYDQIPPMYSALKVNGKKLYELAREGKVVERKSRKVQIYDIRIKEMKLPRIRMEVSCSKGTYIRTLCNDVGEVLGVGGCMESLLRTKVSRFELKDSMKLADIEKAKNEGRTEEIILPLDEVFVEYPKIIVTGRQAQLAYNGNPFPKESAKNLILPGKDGGEDDLSDIFSRYKKYRVYDEQGRFIAIYSYQKQRQLFRIEKMFFDPDGK</sequence>
<comment type="function">
    <text evidence="5">Responsible for synthesis of pseudouridine from uracil-55 in the psi GC loop of transfer RNAs.</text>
</comment>
<dbReference type="FunFam" id="3.30.2350.10:FF:000011">
    <property type="entry name" value="tRNA pseudouridine synthase B"/>
    <property type="match status" value="1"/>
</dbReference>
<evidence type="ECO:0000259" key="7">
    <source>
        <dbReference type="Pfam" id="PF16198"/>
    </source>
</evidence>
<dbReference type="EMBL" id="CYZO01000004">
    <property type="protein sequence ID" value="CUN63016.1"/>
    <property type="molecule type" value="Genomic_DNA"/>
</dbReference>
<dbReference type="Gene3D" id="3.30.2350.10">
    <property type="entry name" value="Pseudouridine synthase"/>
    <property type="match status" value="1"/>
</dbReference>
<evidence type="ECO:0000256" key="3">
    <source>
        <dbReference type="ARBA" id="ARBA00022694"/>
    </source>
</evidence>
<dbReference type="InterPro" id="IPR020103">
    <property type="entry name" value="PsdUridine_synth_cat_dom_sf"/>
</dbReference>
<evidence type="ECO:0000256" key="2">
    <source>
        <dbReference type="ARBA" id="ARBA00005642"/>
    </source>
</evidence>
<keyword evidence="3 5" id="KW-0819">tRNA processing</keyword>
<dbReference type="InterPro" id="IPR002501">
    <property type="entry name" value="PsdUridine_synth_N"/>
</dbReference>
<dbReference type="GO" id="GO:0003723">
    <property type="term" value="F:RNA binding"/>
    <property type="evidence" value="ECO:0007669"/>
    <property type="project" value="InterPro"/>
</dbReference>
<reference evidence="8 9" key="1">
    <citation type="submission" date="2015-09" db="EMBL/GenBank/DDBJ databases">
        <authorList>
            <consortium name="Pathogen Informatics"/>
        </authorList>
    </citation>
    <scope>NUCLEOTIDE SEQUENCE [LARGE SCALE GENOMIC DNA]</scope>
    <source>
        <strain evidence="8 9">2789STDY5834841</strain>
    </source>
</reference>
<dbReference type="NCBIfam" id="TIGR00431">
    <property type="entry name" value="TruB"/>
    <property type="match status" value="1"/>
</dbReference>
<dbReference type="Pfam" id="PF16198">
    <property type="entry name" value="TruB_C_2"/>
    <property type="match status" value="1"/>
</dbReference>
<dbReference type="CDD" id="cd02573">
    <property type="entry name" value="PseudoU_synth_EcTruB"/>
    <property type="match status" value="1"/>
</dbReference>
<dbReference type="AlphaFoldDB" id="A0A173YIQ2"/>
<dbReference type="Pfam" id="PF01509">
    <property type="entry name" value="TruB_N"/>
    <property type="match status" value="1"/>
</dbReference>